<proteinExistence type="predicted"/>
<feature type="region of interest" description="Disordered" evidence="1">
    <location>
        <begin position="38"/>
        <end position="60"/>
    </location>
</feature>
<evidence type="ECO:0000313" key="4">
    <source>
        <dbReference type="Proteomes" id="UP000218676"/>
    </source>
</evidence>
<accession>A0A1Q9H274</accession>
<dbReference type="EMBL" id="CP061854">
    <property type="protein sequence ID" value="QOD56730.1"/>
    <property type="molecule type" value="Genomic_DNA"/>
</dbReference>
<evidence type="ECO:0000313" key="3">
    <source>
        <dbReference type="EMBL" id="QOD56730.1"/>
    </source>
</evidence>
<evidence type="ECO:0000313" key="2">
    <source>
        <dbReference type="EMBL" id="BAX54381.1"/>
    </source>
</evidence>
<reference evidence="2" key="1">
    <citation type="journal article" date="2017" name="Genome Announc.">
        <title>Whole-Genome Sequence of Photobacterium damselae subsp. piscicida Strain 91-197, Isolated from Hybrid Striped Bass (Morone sp.) in the United States.</title>
        <authorList>
            <person name="Teru Y."/>
            <person name="Hikima J."/>
            <person name="Kono T."/>
            <person name="Sakai M."/>
            <person name="Takano T."/>
            <person name="Hawke J.P."/>
            <person name="Takeyama H."/>
            <person name="Aoki T."/>
        </authorList>
    </citation>
    <scope>NUCLEOTIDE SEQUENCE</scope>
    <source>
        <strain evidence="2">91-197</strain>
    </source>
</reference>
<dbReference type="RefSeq" id="WP_044174110.1">
    <property type="nucleotide sequence ID" value="NZ_AP018045.1"/>
</dbReference>
<dbReference type="Proteomes" id="UP000218676">
    <property type="component" value="Chromosome 1"/>
</dbReference>
<evidence type="ECO:0000313" key="5">
    <source>
        <dbReference type="Proteomes" id="UP000516656"/>
    </source>
</evidence>
<organism evidence="2 4">
    <name type="scientific">Photobacterium damsela subsp. piscicida</name>
    <name type="common">Pasteurella piscicida</name>
    <dbReference type="NCBI Taxonomy" id="38294"/>
    <lineage>
        <taxon>Bacteria</taxon>
        <taxon>Pseudomonadati</taxon>
        <taxon>Pseudomonadota</taxon>
        <taxon>Gammaproteobacteria</taxon>
        <taxon>Vibrionales</taxon>
        <taxon>Vibrionaceae</taxon>
        <taxon>Photobacterium</taxon>
    </lineage>
</organism>
<name>A0A1Q9H274_PHODP</name>
<gene>
    <name evidence="3" type="ORF">IC627_01185</name>
    <name evidence="2" type="ORF">PDPUS_1_03007</name>
</gene>
<dbReference type="EMBL" id="AP018045">
    <property type="protein sequence ID" value="BAX54381.1"/>
    <property type="molecule type" value="Genomic_DNA"/>
</dbReference>
<sequence length="60" mass="6890">MDIERFTDHGQSPATAIIMDLPATVEMTGFTSRRYLLSQQPPQSRSFSEETPYWATPLER</sequence>
<protein>
    <submittedName>
        <fullName evidence="2">Uncharacterized protein</fullName>
    </submittedName>
</protein>
<reference evidence="3 5" key="3">
    <citation type="submission" date="2020-09" db="EMBL/GenBank/DDBJ databases">
        <title>Complete, closed and curated genome sequences of Photobacterium damselae subsp. piscicida isolates from Australia indicate localised evolution and additional plasmid-borne pathogenicity mechanisms.</title>
        <authorList>
            <person name="Baseggio L."/>
            <person name="Silayeva O."/>
            <person name="Buller N."/>
            <person name="Landos M."/>
            <person name="Engelstaedter J."/>
            <person name="Barnes A.C."/>
        </authorList>
    </citation>
    <scope>NUCLEOTIDE SEQUENCE [LARGE SCALE GENOMIC DNA]</scope>
    <source>
        <strain evidence="3 5">AS-16-0540-1</strain>
    </source>
</reference>
<dbReference type="AlphaFoldDB" id="A0A1Q9H274"/>
<reference evidence="4" key="2">
    <citation type="submission" date="2017-05" db="EMBL/GenBank/DDBJ databases">
        <title>Whole genome sequence of fish pathogenic bacteria, Photobacterium damselae subsp. piscicida, strain 91-197, isolated from hybrid striped bass (Morone sp.) in USA.</title>
        <authorList>
            <person name="Teru Y."/>
            <person name="Hikima J."/>
            <person name="Kono T."/>
            <person name="Sakai M."/>
            <person name="Takano T."/>
            <person name="Hawke J.P."/>
            <person name="Takeyama H."/>
            <person name="Aoki T."/>
        </authorList>
    </citation>
    <scope>NUCLEOTIDE SEQUENCE [LARGE SCALE GENOMIC DNA]</scope>
    <source>
        <strain evidence="4">91-197</strain>
    </source>
</reference>
<dbReference type="Proteomes" id="UP000516656">
    <property type="component" value="Chromosome 1"/>
</dbReference>
<evidence type="ECO:0000256" key="1">
    <source>
        <dbReference type="SAM" id="MobiDB-lite"/>
    </source>
</evidence>